<reference evidence="3 4" key="1">
    <citation type="submission" date="2008-07" db="EMBL/GenBank/DDBJ databases">
        <authorList>
            <person name="Tandeau de Marsac N."/>
            <person name="Ferriera S."/>
            <person name="Johnson J."/>
            <person name="Kravitz S."/>
            <person name="Beeson K."/>
            <person name="Sutton G."/>
            <person name="Rogers Y.-H."/>
            <person name="Friedman R."/>
            <person name="Frazier M."/>
            <person name="Venter J.C."/>
        </authorList>
    </citation>
    <scope>NUCLEOTIDE SEQUENCE [LARGE SCALE GENOMIC DNA]</scope>
    <source>
        <strain evidence="3 4">PCC 7420</strain>
    </source>
</reference>
<dbReference type="eggNOG" id="COG1076">
    <property type="taxonomic scope" value="Bacteria"/>
</dbReference>
<evidence type="ECO:0000313" key="3">
    <source>
        <dbReference type="EMBL" id="EDX77803.1"/>
    </source>
</evidence>
<sequence>MLSDIMVSLTPSIYPQVTLPNTTPMASEPLDYPLLLLTHLVCADRQIHREESKLLHELADQTQVGQQTIHEMEKILAQEKTLLPIKDIAQQIPPEQQPEAMQQLLAIAYVDGLFSPLEQQMIAQVAQIWHWDATEVEQMITQAQSLQANRARDRDSQTEKLSLSAILLMGAESILSRTLIAKLATFAPETLGRRIVQLQRQILLAGPDYEEAVQRNSIIAGENYRFTETALTDTESTLIGLNQTLKLTLENLQKTIHQQPTNPTTQELINQFNQTQQTLAAEIGEELDSVRESLWAKQRALHHFSLAVMGKTKVGKSTLHAIIIGEGWEAIGSGGQRTTRFNRVYDWKNIRIIDTPGIGAPGGKSEEEIVESVIEESDLICYVVTNDSIQETEFQFLQQLKAKAKPLIMLLNLKYNLRDPRRLDYFLKNPDKLFTLEGNSGIGGHIDRIRRYAQNHYANDYFDIIPVMLLAAQMASEPEHQANQEKLFKASRIQDFLDSIRESLVKHGAIRRSQTLLGSTVGTIERPYHWMSQKRQSYQQLSATLTRQRETLQAQIKTAGKDHLEFLQYQIGSIFQDIFNSLPDFAESNWNFSQESLRQNWDYKLQALQIDDRLQHAYQTTVQNFNRDVEIALSELGTDLQLMAYSGGDDLRFFPSPVDLYSDNAAQIGGSFLRLSQSLVTHFSPSVNKTVMMGAVVLNSILGIFTTREQKRNFAVQRLSKLLTPQIRASQRKIEEQAANIFREYYRHAAGSIIRYIEGLIQEFELISKQFNQPQQQLSNTINRLNRAYSKRIVDWCQSHYEPLTEAGINKTVTQVKREFGKQIDIQTKFQVRSHLDSQEINRILQEDVSMHRLQ</sequence>
<gene>
    <name evidence="3" type="ORF">MC7420_3127</name>
</gene>
<dbReference type="InterPro" id="IPR029024">
    <property type="entry name" value="TerB-like"/>
</dbReference>
<dbReference type="CDD" id="cd00882">
    <property type="entry name" value="Ras_like_GTPase"/>
    <property type="match status" value="1"/>
</dbReference>
<evidence type="ECO:0000313" key="4">
    <source>
        <dbReference type="Proteomes" id="UP000003835"/>
    </source>
</evidence>
<proteinExistence type="predicted"/>
<dbReference type="Pfam" id="PF05099">
    <property type="entry name" value="TerB"/>
    <property type="match status" value="1"/>
</dbReference>
<dbReference type="InterPro" id="IPR006073">
    <property type="entry name" value="GTP-bd"/>
</dbReference>
<dbReference type="Proteomes" id="UP000003835">
    <property type="component" value="Unassembled WGS sequence"/>
</dbReference>
<dbReference type="AlphaFoldDB" id="B4VKB3"/>
<dbReference type="Gene3D" id="3.40.50.300">
    <property type="entry name" value="P-loop containing nucleotide triphosphate hydrolases"/>
    <property type="match status" value="1"/>
</dbReference>
<dbReference type="CDD" id="cd07177">
    <property type="entry name" value="terB_like"/>
    <property type="match status" value="1"/>
</dbReference>
<feature type="domain" description="Co-chaperone DjlA N-terminal" evidence="2">
    <location>
        <begin position="36"/>
        <end position="138"/>
    </location>
</feature>
<dbReference type="Pfam" id="PF01926">
    <property type="entry name" value="MMR_HSR1"/>
    <property type="match status" value="1"/>
</dbReference>
<dbReference type="EMBL" id="DS989843">
    <property type="protein sequence ID" value="EDX77803.1"/>
    <property type="molecule type" value="Genomic_DNA"/>
</dbReference>
<dbReference type="eggNOG" id="COG0370">
    <property type="taxonomic scope" value="Bacteria"/>
</dbReference>
<dbReference type="OrthoDB" id="434560at2"/>
<dbReference type="HOGENOM" id="CLU_018137_0_0_3"/>
<keyword evidence="4" id="KW-1185">Reference proteome</keyword>
<evidence type="ECO:0000259" key="2">
    <source>
        <dbReference type="Pfam" id="PF05099"/>
    </source>
</evidence>
<organism evidence="3 4">
    <name type="scientific">Coleofasciculus chthonoplastes PCC 7420</name>
    <dbReference type="NCBI Taxonomy" id="118168"/>
    <lineage>
        <taxon>Bacteria</taxon>
        <taxon>Bacillati</taxon>
        <taxon>Cyanobacteriota</taxon>
        <taxon>Cyanophyceae</taxon>
        <taxon>Coleofasciculales</taxon>
        <taxon>Coleofasciculaceae</taxon>
        <taxon>Coleofasciculus</taxon>
    </lineage>
</organism>
<feature type="domain" description="G" evidence="1">
    <location>
        <begin position="306"/>
        <end position="412"/>
    </location>
</feature>
<dbReference type="SUPFAM" id="SSF52540">
    <property type="entry name" value="P-loop containing nucleoside triphosphate hydrolases"/>
    <property type="match status" value="1"/>
</dbReference>
<accession>B4VKB3</accession>
<dbReference type="InterPro" id="IPR007791">
    <property type="entry name" value="DjlA_N"/>
</dbReference>
<dbReference type="RefSeq" id="WP_006099064.1">
    <property type="nucleotide sequence ID" value="NZ_DS989843.1"/>
</dbReference>
<dbReference type="Gene3D" id="1.10.3680.10">
    <property type="entry name" value="TerB-like"/>
    <property type="match status" value="1"/>
</dbReference>
<name>B4VKB3_9CYAN</name>
<protein>
    <submittedName>
        <fullName evidence="3">GTPase, putative</fullName>
    </submittedName>
</protein>
<dbReference type="STRING" id="118168.MC7420_3127"/>
<dbReference type="InterPro" id="IPR027417">
    <property type="entry name" value="P-loop_NTPase"/>
</dbReference>
<dbReference type="GO" id="GO:0005525">
    <property type="term" value="F:GTP binding"/>
    <property type="evidence" value="ECO:0007669"/>
    <property type="project" value="InterPro"/>
</dbReference>
<evidence type="ECO:0000259" key="1">
    <source>
        <dbReference type="Pfam" id="PF01926"/>
    </source>
</evidence>
<dbReference type="SUPFAM" id="SSF158682">
    <property type="entry name" value="TerB-like"/>
    <property type="match status" value="1"/>
</dbReference>